<dbReference type="EMBL" id="JAAYQL010000023">
    <property type="protein sequence ID" value="NLK32095.1"/>
    <property type="molecule type" value="Genomic_DNA"/>
</dbReference>
<dbReference type="InterPro" id="IPR029044">
    <property type="entry name" value="Nucleotide-diphossugar_trans"/>
</dbReference>
<evidence type="ECO:0000256" key="4">
    <source>
        <dbReference type="ARBA" id="ARBA00022695"/>
    </source>
</evidence>
<dbReference type="PANTHER" id="PTHR43197">
    <property type="entry name" value="UTP--GLUCOSE-1-PHOSPHATE URIDYLYLTRANSFERASE"/>
    <property type="match status" value="1"/>
</dbReference>
<evidence type="ECO:0000259" key="7">
    <source>
        <dbReference type="Pfam" id="PF00483"/>
    </source>
</evidence>
<dbReference type="EC" id="2.7.7.9" evidence="2 6"/>
<organism evidence="8 9">
    <name type="scientific">Methanosarcina flavescens</name>
    <dbReference type="NCBI Taxonomy" id="1715806"/>
    <lineage>
        <taxon>Archaea</taxon>
        <taxon>Methanobacteriati</taxon>
        <taxon>Methanobacteriota</taxon>
        <taxon>Stenosarchaea group</taxon>
        <taxon>Methanomicrobia</taxon>
        <taxon>Methanosarcinales</taxon>
        <taxon>Methanosarcinaceae</taxon>
        <taxon>Methanosarcina</taxon>
    </lineage>
</organism>
<reference evidence="8 9" key="1">
    <citation type="journal article" date="2020" name="Biotechnol. Biofuels">
        <title>New insights from the biogas microbiome by comprehensive genome-resolved metagenomics of nearly 1600 species originating from multiple anaerobic digesters.</title>
        <authorList>
            <person name="Campanaro S."/>
            <person name="Treu L."/>
            <person name="Rodriguez-R L.M."/>
            <person name="Kovalovszki A."/>
            <person name="Ziels R.M."/>
            <person name="Maus I."/>
            <person name="Zhu X."/>
            <person name="Kougias P.G."/>
            <person name="Basile A."/>
            <person name="Luo G."/>
            <person name="Schluter A."/>
            <person name="Konstantinidis K.T."/>
            <person name="Angelidaki I."/>
        </authorList>
    </citation>
    <scope>NUCLEOTIDE SEQUENCE [LARGE SCALE GENOMIC DNA]</scope>
    <source>
        <strain evidence="8">AS22ysBPME_46</strain>
    </source>
</reference>
<sequence length="296" mass="32924">MLTVKKALIPAAGLGTRFLPATKSMPKEMLPIIDTPVIQYVVEEAIASGIEDIIIITGRGKRAIEDYFDDSPELEMHLAKKHNTELLKLVRDVSSLVDIHYIRQKEPNGLGDAVLRAENHIGNEPFAVLLGDDIIVNDKPCTAQLIDNFQKYGRSTLAVEEVPYEKLSSYGIIKGKPLNDSLYVLEDIVEKPSPENAPSNIGAIGRYVFTPEIFDCIKEAGTGVGDEIQLTDGIRLLNNTQTIYACRFEGKRFDTGDRLGYVKSIIDFALKNESLREDVLEYLRDILVTVDDPSDK</sequence>
<dbReference type="Proteomes" id="UP000585579">
    <property type="component" value="Unassembled WGS sequence"/>
</dbReference>
<comment type="catalytic activity">
    <reaction evidence="5 6">
        <text>alpha-D-glucose 1-phosphate + UTP + H(+) = UDP-alpha-D-glucose + diphosphate</text>
        <dbReference type="Rhea" id="RHEA:19889"/>
        <dbReference type="ChEBI" id="CHEBI:15378"/>
        <dbReference type="ChEBI" id="CHEBI:33019"/>
        <dbReference type="ChEBI" id="CHEBI:46398"/>
        <dbReference type="ChEBI" id="CHEBI:58601"/>
        <dbReference type="ChEBI" id="CHEBI:58885"/>
        <dbReference type="EC" id="2.7.7.9"/>
    </reaction>
</comment>
<evidence type="ECO:0000256" key="6">
    <source>
        <dbReference type="RuleBase" id="RU361259"/>
    </source>
</evidence>
<dbReference type="AlphaFoldDB" id="A0A7K4ATT2"/>
<keyword evidence="4 6" id="KW-0548">Nucleotidyltransferase</keyword>
<dbReference type="Pfam" id="PF00483">
    <property type="entry name" value="NTP_transferase"/>
    <property type="match status" value="1"/>
</dbReference>
<evidence type="ECO:0000313" key="8">
    <source>
        <dbReference type="EMBL" id="NLK32095.1"/>
    </source>
</evidence>
<name>A0A7K4ATT2_9EURY</name>
<proteinExistence type="inferred from homology"/>
<gene>
    <name evidence="8" type="primary">galU</name>
    <name evidence="8" type="ORF">GX302_04450</name>
</gene>
<evidence type="ECO:0000256" key="3">
    <source>
        <dbReference type="ARBA" id="ARBA00022679"/>
    </source>
</evidence>
<comment type="similarity">
    <text evidence="1 6">Belongs to the UDPGP type 2 family.</text>
</comment>
<dbReference type="GO" id="GO:0006011">
    <property type="term" value="P:UDP-alpha-D-glucose metabolic process"/>
    <property type="evidence" value="ECO:0007669"/>
    <property type="project" value="InterPro"/>
</dbReference>
<dbReference type="GO" id="GO:0003983">
    <property type="term" value="F:UTP:glucose-1-phosphate uridylyltransferase activity"/>
    <property type="evidence" value="ECO:0007669"/>
    <property type="project" value="UniProtKB-EC"/>
</dbReference>
<dbReference type="Gene3D" id="3.90.550.10">
    <property type="entry name" value="Spore Coat Polysaccharide Biosynthesis Protein SpsA, Chain A"/>
    <property type="match status" value="1"/>
</dbReference>
<dbReference type="PANTHER" id="PTHR43197:SF1">
    <property type="entry name" value="UTP--GLUCOSE-1-PHOSPHATE URIDYLYLTRANSFERASE"/>
    <property type="match status" value="1"/>
</dbReference>
<dbReference type="InterPro" id="IPR005835">
    <property type="entry name" value="NTP_transferase_dom"/>
</dbReference>
<dbReference type="NCBIfam" id="TIGR01099">
    <property type="entry name" value="galU"/>
    <property type="match status" value="1"/>
</dbReference>
<keyword evidence="3 6" id="KW-0808">Transferase</keyword>
<accession>A0A7K4ATT2</accession>
<dbReference type="SUPFAM" id="SSF53448">
    <property type="entry name" value="Nucleotide-diphospho-sugar transferases"/>
    <property type="match status" value="1"/>
</dbReference>
<evidence type="ECO:0000313" key="9">
    <source>
        <dbReference type="Proteomes" id="UP000585579"/>
    </source>
</evidence>
<dbReference type="InterPro" id="IPR005771">
    <property type="entry name" value="GalU_uridylyltTrfase_bac/arc"/>
</dbReference>
<evidence type="ECO:0000256" key="1">
    <source>
        <dbReference type="ARBA" id="ARBA00006890"/>
    </source>
</evidence>
<comment type="caution">
    <text evidence="8">The sequence shown here is derived from an EMBL/GenBank/DDBJ whole genome shotgun (WGS) entry which is preliminary data.</text>
</comment>
<protein>
    <recommendedName>
        <fullName evidence="2 6">UTP--glucose-1-phosphate uridylyltransferase</fullName>
        <ecNumber evidence="2 6">2.7.7.9</ecNumber>
    </recommendedName>
    <alternativeName>
        <fullName evidence="6">UDP-glucose pyrophosphorylase</fullName>
    </alternativeName>
</protein>
<dbReference type="CDD" id="cd02541">
    <property type="entry name" value="UGPase_prokaryotic"/>
    <property type="match status" value="1"/>
</dbReference>
<evidence type="ECO:0000256" key="5">
    <source>
        <dbReference type="ARBA" id="ARBA00048128"/>
    </source>
</evidence>
<dbReference type="OrthoDB" id="15372at2157"/>
<feature type="domain" description="Nucleotidyl transferase" evidence="7">
    <location>
        <begin position="6"/>
        <end position="258"/>
    </location>
</feature>
<evidence type="ECO:0000256" key="2">
    <source>
        <dbReference type="ARBA" id="ARBA00012415"/>
    </source>
</evidence>